<feature type="region of interest" description="Disordered" evidence="1">
    <location>
        <begin position="1176"/>
        <end position="1226"/>
    </location>
</feature>
<feature type="compositionally biased region" description="Low complexity" evidence="1">
    <location>
        <begin position="562"/>
        <end position="649"/>
    </location>
</feature>
<feature type="compositionally biased region" description="Acidic residues" evidence="1">
    <location>
        <begin position="547"/>
        <end position="561"/>
    </location>
</feature>
<feature type="region of interest" description="Disordered" evidence="1">
    <location>
        <begin position="330"/>
        <end position="374"/>
    </location>
</feature>
<feature type="compositionally biased region" description="Basic and acidic residues" evidence="1">
    <location>
        <begin position="864"/>
        <end position="886"/>
    </location>
</feature>
<feature type="compositionally biased region" description="Polar residues" evidence="1">
    <location>
        <begin position="285"/>
        <end position="295"/>
    </location>
</feature>
<feature type="region of interest" description="Disordered" evidence="1">
    <location>
        <begin position="715"/>
        <end position="816"/>
    </location>
</feature>
<feature type="compositionally biased region" description="Basic and acidic residues" evidence="1">
    <location>
        <begin position="987"/>
        <end position="997"/>
    </location>
</feature>
<feature type="region of interest" description="Disordered" evidence="1">
    <location>
        <begin position="207"/>
        <end position="229"/>
    </location>
</feature>
<feature type="compositionally biased region" description="Acidic residues" evidence="1">
    <location>
        <begin position="922"/>
        <end position="937"/>
    </location>
</feature>
<name>A0A9W7YC57_9FUNG</name>
<feature type="compositionally biased region" description="Basic residues" evidence="1">
    <location>
        <begin position="972"/>
        <end position="986"/>
    </location>
</feature>
<feature type="compositionally biased region" description="Acidic residues" evidence="1">
    <location>
        <begin position="209"/>
        <end position="222"/>
    </location>
</feature>
<feature type="compositionally biased region" description="Basic and acidic residues" evidence="1">
    <location>
        <begin position="359"/>
        <end position="374"/>
    </location>
</feature>
<feature type="region of interest" description="Disordered" evidence="1">
    <location>
        <begin position="543"/>
        <end position="694"/>
    </location>
</feature>
<proteinExistence type="predicted"/>
<reference evidence="3" key="1">
    <citation type="submission" date="2022-07" db="EMBL/GenBank/DDBJ databases">
        <title>Phylogenomic reconstructions and comparative analyses of Kickxellomycotina fungi.</title>
        <authorList>
            <person name="Reynolds N.K."/>
            <person name="Stajich J.E."/>
            <person name="Barry K."/>
            <person name="Grigoriev I.V."/>
            <person name="Crous P."/>
            <person name="Smith M.E."/>
        </authorList>
    </citation>
    <scope>NUCLEOTIDE SEQUENCE</scope>
    <source>
        <strain evidence="3">BCRC 34381</strain>
    </source>
</reference>
<organism evidence="3 4">
    <name type="scientific">Coemansia biformis</name>
    <dbReference type="NCBI Taxonomy" id="1286918"/>
    <lineage>
        <taxon>Eukaryota</taxon>
        <taxon>Fungi</taxon>
        <taxon>Fungi incertae sedis</taxon>
        <taxon>Zoopagomycota</taxon>
        <taxon>Kickxellomycotina</taxon>
        <taxon>Kickxellomycetes</taxon>
        <taxon>Kickxellales</taxon>
        <taxon>Kickxellaceae</taxon>
        <taxon>Coemansia</taxon>
    </lineage>
</organism>
<feature type="chain" id="PRO_5040722393" evidence="2">
    <location>
        <begin position="23"/>
        <end position="1254"/>
    </location>
</feature>
<feature type="compositionally biased region" description="Low complexity" evidence="1">
    <location>
        <begin position="715"/>
        <end position="735"/>
    </location>
</feature>
<gene>
    <name evidence="3" type="ORF">LPJ61_002607</name>
</gene>
<feature type="region of interest" description="Disordered" evidence="1">
    <location>
        <begin position="263"/>
        <end position="313"/>
    </location>
</feature>
<feature type="region of interest" description="Disordered" evidence="1">
    <location>
        <begin position="855"/>
        <end position="1129"/>
    </location>
</feature>
<keyword evidence="4" id="KW-1185">Reference proteome</keyword>
<dbReference type="OrthoDB" id="5590482at2759"/>
<feature type="compositionally biased region" description="Polar residues" evidence="1">
    <location>
        <begin position="674"/>
        <end position="691"/>
    </location>
</feature>
<protein>
    <submittedName>
        <fullName evidence="3">Uncharacterized protein</fullName>
    </submittedName>
</protein>
<dbReference type="EMBL" id="JANBOI010000346">
    <property type="protein sequence ID" value="KAJ1731284.1"/>
    <property type="molecule type" value="Genomic_DNA"/>
</dbReference>
<feature type="compositionally biased region" description="Basic and acidic residues" evidence="1">
    <location>
        <begin position="759"/>
        <end position="769"/>
    </location>
</feature>
<keyword evidence="2" id="KW-0732">Signal</keyword>
<evidence type="ECO:0000256" key="2">
    <source>
        <dbReference type="SAM" id="SignalP"/>
    </source>
</evidence>
<sequence length="1254" mass="129788">MARTTGTLIAAAWLLAANQVVAGPIASAGDAGAASSELASIGGLLQALGAGVIGNGALLYPTAASSHQREEAEILASDTVTRVFKKVKSILKEGGLNEDENGEDESKSITYLIKPAMIFHKEELPPPNPLAGNVLPLPGGALMYTPSPTGNSEPTSGPAASIKAAYGNLFAASPYFPSYTLNKPHAAVIVEEITDLISLKSVQQRLGDAGEDEEDSDEDEDEYGRKRKGKKSMKFVSLETIDSSSTFINPFTRADFPFGIITPQAAPTPTSEHKNSRKTVKKILSSKNPSSSDQIRASMGKDGGITVVNNAPVPATPTQGTTIIIPAASLQTSSPSAQSSNSAASSSHSEAPASSSSSAHEESSASHEESKNDDLHANEVTRLAHGHKATASKSHTEAATHAKGLHRIAASSFDPLATEAAPADAMSTLEMLASETAVHGLASPTVTVGSTPVPETHADSTQTDGPVRRKMRIVRVYEVKKNKSTTITIATQSTVHVMNKRDIMPIYDATDAALAGVPQPTPMLLGALQALDAAARVSNMERIQKEEDSDAEDDVDMDDASDGAMSAASGEQASSSASPASAEPSSASVESAAASSSSVSAESASSPASAASSSASAASSSASASASAASSSASASVASSSASASAASSTTSARALTDAKKDGTSTAEADAAPETTSGAKEMTLRNTSSKPLSIETIGVANTALDAAADNREDAIPAIATPTASAESSTTANKAAKSAESDSDKDDDSDSDSDSDDESATGKEVNRDSDGESDDDDDDDEGKGKGKKAKGDDDDDEDTKPKPKAKSRMALVTGDSADSMAGIQRMAALGLREAEKAILEFEQHSDAGDIEVLATEDAKPAMTENDAKPMTESDAKPMTENDAKPDLDASTSAILSPVDTEPATASNIERAAKPTRAPRADADADDDDDSDDSDDDDDSKSAKNPRRNKDAESDDDSDDDSDSDDDDDDKEKSRKPRATKSTKVSKKASKETGAKADVDVASDAGNDSDKDVKGVSRSNNHASKKQAKPTAATKQGDDDDDDDIEDRKALSEAASESAKQVVEIEPTHVESAASASEGEFHHGSGFERGFLTSHTASGEAASDEAASDEAASDHVASGASEDDYEIETDAVLNSGGEEVEFITQLVSDDFSKKAKVAESPSVVVMASIDEEYEEEYFSNSHSSEAKSTAKSTTFAKETTTGLHAQVQRNAMANDDEDGPDENLVRGVEPTPDVTALKESQNRAMNIGLGNLRRHV</sequence>
<evidence type="ECO:0000256" key="1">
    <source>
        <dbReference type="SAM" id="MobiDB-lite"/>
    </source>
</evidence>
<comment type="caution">
    <text evidence="3">The sequence shown here is derived from an EMBL/GenBank/DDBJ whole genome shotgun (WGS) entry which is preliminary data.</text>
</comment>
<feature type="compositionally biased region" description="Low complexity" evidence="1">
    <location>
        <begin position="330"/>
        <end position="358"/>
    </location>
</feature>
<evidence type="ECO:0000313" key="3">
    <source>
        <dbReference type="EMBL" id="KAJ1731284.1"/>
    </source>
</evidence>
<feature type="signal peptide" evidence="2">
    <location>
        <begin position="1"/>
        <end position="22"/>
    </location>
</feature>
<dbReference type="Proteomes" id="UP001143981">
    <property type="component" value="Unassembled WGS sequence"/>
</dbReference>
<dbReference type="AlphaFoldDB" id="A0A9W7YC57"/>
<feature type="compositionally biased region" description="Acidic residues" evidence="1">
    <location>
        <begin position="742"/>
        <end position="758"/>
    </location>
</feature>
<accession>A0A9W7YC57</accession>
<feature type="region of interest" description="Disordered" evidence="1">
    <location>
        <begin position="444"/>
        <end position="465"/>
    </location>
</feature>
<feature type="compositionally biased region" description="Acidic residues" evidence="1">
    <location>
        <begin position="770"/>
        <end position="780"/>
    </location>
</feature>
<feature type="compositionally biased region" description="Low complexity" evidence="1">
    <location>
        <begin position="1184"/>
        <end position="1199"/>
    </location>
</feature>
<evidence type="ECO:0000313" key="4">
    <source>
        <dbReference type="Proteomes" id="UP001143981"/>
    </source>
</evidence>
<feature type="compositionally biased region" description="Acidic residues" evidence="1">
    <location>
        <begin position="951"/>
        <end position="968"/>
    </location>
</feature>